<reference evidence="1 2" key="2">
    <citation type="journal article" date="2022" name="Mol. Ecol. Resour.">
        <title>The genomes of chicory, endive, great burdock and yacon provide insights into Asteraceae paleo-polyploidization history and plant inulin production.</title>
        <authorList>
            <person name="Fan W."/>
            <person name="Wang S."/>
            <person name="Wang H."/>
            <person name="Wang A."/>
            <person name="Jiang F."/>
            <person name="Liu H."/>
            <person name="Zhao H."/>
            <person name="Xu D."/>
            <person name="Zhang Y."/>
        </authorList>
    </citation>
    <scope>NUCLEOTIDE SEQUENCE [LARGE SCALE GENOMIC DNA]</scope>
    <source>
        <strain evidence="2">cv. Niubang</strain>
    </source>
</reference>
<dbReference type="Proteomes" id="UP001055879">
    <property type="component" value="Linkage Group LG04"/>
</dbReference>
<evidence type="ECO:0000313" key="1">
    <source>
        <dbReference type="EMBL" id="KAI3735441.1"/>
    </source>
</evidence>
<sequence length="91" mass="10301">MSLMSTLPIPLPPAAPMVMMQSQPQAIDGVLSTGHSHQNLFKKISKDVIPENTYNNQTSVVWKFVNNMPRVKLMVDEDEDEDEEDFVKIRG</sequence>
<comment type="caution">
    <text evidence="1">The sequence shown here is derived from an EMBL/GenBank/DDBJ whole genome shotgun (WGS) entry which is preliminary data.</text>
</comment>
<organism evidence="1 2">
    <name type="scientific">Arctium lappa</name>
    <name type="common">Greater burdock</name>
    <name type="synonym">Lappa major</name>
    <dbReference type="NCBI Taxonomy" id="4217"/>
    <lineage>
        <taxon>Eukaryota</taxon>
        <taxon>Viridiplantae</taxon>
        <taxon>Streptophyta</taxon>
        <taxon>Embryophyta</taxon>
        <taxon>Tracheophyta</taxon>
        <taxon>Spermatophyta</taxon>
        <taxon>Magnoliopsida</taxon>
        <taxon>eudicotyledons</taxon>
        <taxon>Gunneridae</taxon>
        <taxon>Pentapetalae</taxon>
        <taxon>asterids</taxon>
        <taxon>campanulids</taxon>
        <taxon>Asterales</taxon>
        <taxon>Asteraceae</taxon>
        <taxon>Carduoideae</taxon>
        <taxon>Cardueae</taxon>
        <taxon>Arctiinae</taxon>
        <taxon>Arctium</taxon>
    </lineage>
</organism>
<accession>A0ACB9CMH9</accession>
<protein>
    <submittedName>
        <fullName evidence="1">Uncharacterized protein</fullName>
    </submittedName>
</protein>
<reference evidence="2" key="1">
    <citation type="journal article" date="2022" name="Mol. Ecol. Resour.">
        <title>The genomes of chicory, endive, great burdock and yacon provide insights into Asteraceae palaeo-polyploidization history and plant inulin production.</title>
        <authorList>
            <person name="Fan W."/>
            <person name="Wang S."/>
            <person name="Wang H."/>
            <person name="Wang A."/>
            <person name="Jiang F."/>
            <person name="Liu H."/>
            <person name="Zhao H."/>
            <person name="Xu D."/>
            <person name="Zhang Y."/>
        </authorList>
    </citation>
    <scope>NUCLEOTIDE SEQUENCE [LARGE SCALE GENOMIC DNA]</scope>
    <source>
        <strain evidence="2">cv. Niubang</strain>
    </source>
</reference>
<name>A0ACB9CMH9_ARCLA</name>
<keyword evidence="2" id="KW-1185">Reference proteome</keyword>
<evidence type="ECO:0000313" key="2">
    <source>
        <dbReference type="Proteomes" id="UP001055879"/>
    </source>
</evidence>
<proteinExistence type="predicted"/>
<gene>
    <name evidence="1" type="ORF">L6452_14938</name>
</gene>
<dbReference type="EMBL" id="CM042050">
    <property type="protein sequence ID" value="KAI3735441.1"/>
    <property type="molecule type" value="Genomic_DNA"/>
</dbReference>